<proteinExistence type="predicted"/>
<dbReference type="GO" id="GO:0005737">
    <property type="term" value="C:cytoplasm"/>
    <property type="evidence" value="ECO:0007669"/>
    <property type="project" value="TreeGrafter"/>
</dbReference>
<dbReference type="Pfam" id="PF01408">
    <property type="entry name" value="GFO_IDH_MocA"/>
    <property type="match status" value="1"/>
</dbReference>
<evidence type="ECO:0000256" key="1">
    <source>
        <dbReference type="SAM" id="MobiDB-lite"/>
    </source>
</evidence>
<dbReference type="Gene3D" id="3.40.50.720">
    <property type="entry name" value="NAD(P)-binding Rossmann-like Domain"/>
    <property type="match status" value="1"/>
</dbReference>
<dbReference type="InterPro" id="IPR000683">
    <property type="entry name" value="Gfo/Idh/MocA-like_OxRdtase_N"/>
</dbReference>
<feature type="region of interest" description="Disordered" evidence="1">
    <location>
        <begin position="342"/>
        <end position="435"/>
    </location>
</feature>
<evidence type="ECO:0000259" key="2">
    <source>
        <dbReference type="Pfam" id="PF01408"/>
    </source>
</evidence>
<dbReference type="AlphaFoldDB" id="A0A2P6U218"/>
<feature type="compositionally biased region" description="Low complexity" evidence="1">
    <location>
        <begin position="368"/>
        <end position="399"/>
    </location>
</feature>
<evidence type="ECO:0000313" key="4">
    <source>
        <dbReference type="Proteomes" id="UP000239899"/>
    </source>
</evidence>
<gene>
    <name evidence="3" type="ORF">C2E21_1046</name>
</gene>
<dbReference type="GO" id="GO:0000166">
    <property type="term" value="F:nucleotide binding"/>
    <property type="evidence" value="ECO:0007669"/>
    <property type="project" value="InterPro"/>
</dbReference>
<dbReference type="PANTHER" id="PTHR42840:SF5">
    <property type="entry name" value="NAD(P)-BINDING ROSSMANN-FOLD SUPERFAMILY PROTEIN"/>
    <property type="match status" value="1"/>
</dbReference>
<comment type="caution">
    <text evidence="3">The sequence shown here is derived from an EMBL/GenBank/DDBJ whole genome shotgun (WGS) entry which is preliminary data.</text>
</comment>
<dbReference type="STRING" id="3076.A0A2P6U218"/>
<name>A0A2P6U218_CHLSO</name>
<dbReference type="InterPro" id="IPR036291">
    <property type="entry name" value="NAD(P)-bd_dom_sf"/>
</dbReference>
<organism evidence="3 4">
    <name type="scientific">Chlorella sorokiniana</name>
    <name type="common">Freshwater green alga</name>
    <dbReference type="NCBI Taxonomy" id="3076"/>
    <lineage>
        <taxon>Eukaryota</taxon>
        <taxon>Viridiplantae</taxon>
        <taxon>Chlorophyta</taxon>
        <taxon>core chlorophytes</taxon>
        <taxon>Trebouxiophyceae</taxon>
        <taxon>Chlorellales</taxon>
        <taxon>Chlorellaceae</taxon>
        <taxon>Chlorella clade</taxon>
        <taxon>Chlorella</taxon>
    </lineage>
</organism>
<dbReference type="SUPFAM" id="SSF55347">
    <property type="entry name" value="Glyceraldehyde-3-phosphate dehydrogenase-like, C-terminal domain"/>
    <property type="match status" value="1"/>
</dbReference>
<keyword evidence="4" id="KW-1185">Reference proteome</keyword>
<dbReference type="PANTHER" id="PTHR42840">
    <property type="entry name" value="NAD(P)-BINDING ROSSMANN-FOLD SUPERFAMILY PROTEIN-RELATED"/>
    <property type="match status" value="1"/>
</dbReference>
<dbReference type="OrthoDB" id="64915at2759"/>
<dbReference type="EMBL" id="LHPG02000002">
    <property type="protein sequence ID" value="PRW60356.1"/>
    <property type="molecule type" value="Genomic_DNA"/>
</dbReference>
<dbReference type="GO" id="GO:0016491">
    <property type="term" value="F:oxidoreductase activity"/>
    <property type="evidence" value="ECO:0007669"/>
    <property type="project" value="TreeGrafter"/>
</dbReference>
<evidence type="ECO:0000313" key="3">
    <source>
        <dbReference type="EMBL" id="PRW60356.1"/>
    </source>
</evidence>
<accession>A0A2P6U218</accession>
<protein>
    <submittedName>
        <fullName evidence="3">Glucose-fructose oxidoreductase domain-containing 1-like</fullName>
    </submittedName>
</protein>
<sequence>MAGRSPLKVALLGAGGFVKDAYLSPLAANSGTLLLTAAWSRSERSVTELVQAVHRFSPSCKAYHGDEGLQELLRSADVDACLVVLPPQVQRAVVQAALRAGKHVLSEKPVAPTLAQAEQLLAFHRSLPQPAPIWAVAENYRCMEGLLRLRDTIAAGTLGAVARLDMATDLALHPGAKYFDSQWRRDSETLPGAYLTEGGVHFVAALRMMAGAAGWGQATAAVACARGISDNLPHPDVLQGLVWFESGAAASYSMTTAAGSMHVALRAVGTRGEASAERGGGTAKGRAFRLVQLLGGQATPTQMESSSTGVEEELLCFARLARAAGTGPGGVSLTLTAREAGAAAATDGSDPERDAARAGTAGSGGGDAAEVAAEPAAAQPADKAQHGGEAAAAQGSTAAQVEGAGGEGGRRRRPGSPSVTERAGQARLQEMPSEEDAWRISSLEAARDLALVAALLESATKGGEKTAVAQL</sequence>
<dbReference type="GO" id="GO:0006740">
    <property type="term" value="P:NADPH regeneration"/>
    <property type="evidence" value="ECO:0007669"/>
    <property type="project" value="TreeGrafter"/>
</dbReference>
<dbReference type="Gene3D" id="3.30.360.10">
    <property type="entry name" value="Dihydrodipicolinate Reductase, domain 2"/>
    <property type="match status" value="1"/>
</dbReference>
<dbReference type="SUPFAM" id="SSF51735">
    <property type="entry name" value="NAD(P)-binding Rossmann-fold domains"/>
    <property type="match status" value="1"/>
</dbReference>
<reference evidence="3 4" key="1">
    <citation type="journal article" date="2018" name="Plant J.">
        <title>Genome sequences of Chlorella sorokiniana UTEX 1602 and Micractinium conductrix SAG 241.80: implications to maltose excretion by a green alga.</title>
        <authorList>
            <person name="Arriola M.B."/>
            <person name="Velmurugan N."/>
            <person name="Zhang Y."/>
            <person name="Plunkett M.H."/>
            <person name="Hondzo H."/>
            <person name="Barney B.M."/>
        </authorList>
    </citation>
    <scope>NUCLEOTIDE SEQUENCE [LARGE SCALE GENOMIC DNA]</scope>
    <source>
        <strain evidence="4">UTEX 1602</strain>
    </source>
</reference>
<dbReference type="Proteomes" id="UP000239899">
    <property type="component" value="Unassembled WGS sequence"/>
</dbReference>
<feature type="domain" description="Gfo/Idh/MocA-like oxidoreductase N-terminal" evidence="2">
    <location>
        <begin position="7"/>
        <end position="124"/>
    </location>
</feature>